<keyword evidence="3" id="KW-0479">Metal-binding</keyword>
<dbReference type="FunFam" id="3.90.260.10:FF:000002">
    <property type="entry name" value="Erythrocyte membrane protein band 4.2"/>
    <property type="match status" value="1"/>
</dbReference>
<dbReference type="InterPro" id="IPR050779">
    <property type="entry name" value="Transglutaminase"/>
</dbReference>
<dbReference type="PANTHER" id="PTHR11590:SF42">
    <property type="entry name" value="COAGULATION FACTOR XIII A CHAIN"/>
    <property type="match status" value="1"/>
</dbReference>
<dbReference type="Gene3D" id="2.60.40.10">
    <property type="entry name" value="Immunoglobulins"/>
    <property type="match status" value="3"/>
</dbReference>
<feature type="active site" evidence="2">
    <location>
        <position position="368"/>
    </location>
</feature>
<dbReference type="SMART" id="SM00460">
    <property type="entry name" value="TGc"/>
    <property type="match status" value="1"/>
</dbReference>
<dbReference type="InterPro" id="IPR036985">
    <property type="entry name" value="Transglutaminase-like_sf"/>
</dbReference>
<dbReference type="InterPro" id="IPR013783">
    <property type="entry name" value="Ig-like_fold"/>
</dbReference>
<gene>
    <name evidence="6" type="primary">F13a1</name>
    <name evidence="6" type="ORF">GTO95_0008818</name>
</gene>
<evidence type="ECO:0000256" key="4">
    <source>
        <dbReference type="SAM" id="MobiDB-lite"/>
    </source>
</evidence>
<feature type="binding site" evidence="3">
    <location>
        <position position="544"/>
    </location>
    <ligand>
        <name>Ca(2+)</name>
        <dbReference type="ChEBI" id="CHEBI:29108"/>
    </ligand>
</feature>
<dbReference type="InterPro" id="IPR036238">
    <property type="entry name" value="Transglutaminase_C_sf"/>
</dbReference>
<comment type="similarity">
    <text evidence="1">Belongs to the transglutaminase superfamily. Transglutaminase family.</text>
</comment>
<dbReference type="InterPro" id="IPR002931">
    <property type="entry name" value="Transglutaminase-like"/>
</dbReference>
<feature type="active site" evidence="2">
    <location>
        <position position="427"/>
    </location>
</feature>
<feature type="non-terminal residue" evidence="6">
    <location>
        <position position="1"/>
    </location>
</feature>
<feature type="domain" description="Transglutaminase-like" evidence="5">
    <location>
        <begin position="360"/>
        <end position="453"/>
    </location>
</feature>
<feature type="region of interest" description="Disordered" evidence="4">
    <location>
        <begin position="1"/>
        <end position="37"/>
    </location>
</feature>
<keyword evidence="7" id="KW-1185">Reference proteome</keyword>
<sequence length="777" mass="88034">FYKPVRAMSTPETRPQHSQATHTGRSNIPSVSSNAEGEDIPEFEPFGLHPRGRPNLRDFLDVWDMNMLKTRDEINKKEHRTHLYNNDNLIVRRGQQFQIKMSFNREYNPAKDKFWVEFLIGRYPQGSKGTYVAVFPDQDQIDGRWGARVLGSEGNIVTLGITPAPDCIVGRFRLYVAVMTPYGIRRTRRDPQTDTYILFNPWAPDDSVYMGKDEDIEEYVMNEAGIIYFGEASEVESRPWNFGQFEYGVLDACLFIMDKAQMPLTGRGNPVKISRVASAMVSRPFKYTFYIHPFFNHFLYLFLKMGNCGLMLVCYVLSQVNAKDDDGVIVGNWSGDYLYGVAPTAWTGSVEILLNYASGGMPVCYGQCWVFAAVFNTFLRCLGIPARVVTNFFSAHDNDGNLKTDAIVDEDGKLDRNLTKDSVWNYHCWNECWMTRSDLPEGFGGWQAVDATPQETSDGMYRCGPASVHAIKQGRVYLPFDTPFVFAEVNSDVVYWKRKKDGTQEVVKVDPHHMGKMILTKEVGRDESKDITDLYKFPEGHEEERLATEAAVAYGLKKAEIEAPVTEVDIAVNVQDVQLGSDFILALEFKNKTPHPRTMVIHISGNIVYYTGVTHAEFKSLTKQVTVKPGETKTVDVEVKSQEYLGHLVEQAMLNFFITGRINETNQILTAQRVLTLQVPKLTVKVSGIPRVNEQMFVTVEFTNPVKFNLDNVNMRMEGAGLVRTKVKNYSIIPQNSSLTWTESFVPSRPGRSKIIVSLDCNTLRQVYGQAEVNIDP</sequence>
<evidence type="ECO:0000313" key="7">
    <source>
        <dbReference type="Proteomes" id="UP000736164"/>
    </source>
</evidence>
<evidence type="ECO:0000256" key="1">
    <source>
        <dbReference type="ARBA" id="ARBA00005968"/>
    </source>
</evidence>
<dbReference type="SUPFAM" id="SSF49309">
    <property type="entry name" value="Transglutaminase, two C-terminal domains"/>
    <property type="match status" value="2"/>
</dbReference>
<dbReference type="GO" id="GO:0072378">
    <property type="term" value="P:blood coagulation, fibrin clot formation"/>
    <property type="evidence" value="ECO:0007669"/>
    <property type="project" value="TreeGrafter"/>
</dbReference>
<feature type="active site" evidence="2">
    <location>
        <position position="450"/>
    </location>
</feature>
<dbReference type="SUPFAM" id="SSF54001">
    <property type="entry name" value="Cysteine proteinases"/>
    <property type="match status" value="1"/>
</dbReference>
<evidence type="ECO:0000313" key="6">
    <source>
        <dbReference type="EMBL" id="MBN3318786.1"/>
    </source>
</evidence>
<dbReference type="GO" id="GO:0007399">
    <property type="term" value="P:nervous system development"/>
    <property type="evidence" value="ECO:0007669"/>
    <property type="project" value="UniProtKB-ARBA"/>
</dbReference>
<dbReference type="InterPro" id="IPR038765">
    <property type="entry name" value="Papain-like_cys_pep_sf"/>
</dbReference>
<dbReference type="EMBL" id="JAAWVO010041693">
    <property type="protein sequence ID" value="MBN3318786.1"/>
    <property type="molecule type" value="Genomic_DNA"/>
</dbReference>
<accession>A0A8J7NTW0</accession>
<dbReference type="InterPro" id="IPR001102">
    <property type="entry name" value="Transglutaminase_N"/>
</dbReference>
<feature type="binding site" evidence="3">
    <location>
        <position position="490"/>
    </location>
    <ligand>
        <name>Ca(2+)</name>
        <dbReference type="ChEBI" id="CHEBI:29108"/>
    </ligand>
</feature>
<dbReference type="Proteomes" id="UP000736164">
    <property type="component" value="Unassembled WGS sequence"/>
</dbReference>
<reference evidence="6" key="1">
    <citation type="journal article" date="2021" name="Cell">
        <title>Tracing the genetic footprints of vertebrate landing in non-teleost ray-finned fishes.</title>
        <authorList>
            <person name="Bi X."/>
            <person name="Wang K."/>
            <person name="Yang L."/>
            <person name="Pan H."/>
            <person name="Jiang H."/>
            <person name="Wei Q."/>
            <person name="Fang M."/>
            <person name="Yu H."/>
            <person name="Zhu C."/>
            <person name="Cai Y."/>
            <person name="He Y."/>
            <person name="Gan X."/>
            <person name="Zeng H."/>
            <person name="Yu D."/>
            <person name="Zhu Y."/>
            <person name="Jiang H."/>
            <person name="Qiu Q."/>
            <person name="Yang H."/>
            <person name="Zhang Y.E."/>
            <person name="Wang W."/>
            <person name="Zhu M."/>
            <person name="He S."/>
            <person name="Zhang G."/>
        </authorList>
    </citation>
    <scope>NUCLEOTIDE SEQUENCE</scope>
    <source>
        <strain evidence="6">Allg_001</strain>
    </source>
</reference>
<dbReference type="InterPro" id="IPR013808">
    <property type="entry name" value="Transglutaminase_AS"/>
</dbReference>
<dbReference type="GO" id="GO:0046872">
    <property type="term" value="F:metal ion binding"/>
    <property type="evidence" value="ECO:0007669"/>
    <property type="project" value="UniProtKB-KW"/>
</dbReference>
<dbReference type="FunFam" id="2.60.40.10:FF:000171">
    <property type="entry name" value="protein-glutamine gamma-glutamyltransferase 6"/>
    <property type="match status" value="1"/>
</dbReference>
<comment type="caution">
    <text evidence="6">The sequence shown here is derived from an EMBL/GenBank/DDBJ whole genome shotgun (WGS) entry which is preliminary data.</text>
</comment>
<evidence type="ECO:0000256" key="3">
    <source>
        <dbReference type="PIRSR" id="PIRSR000459-2"/>
    </source>
</evidence>
<organism evidence="6 7">
    <name type="scientific">Atractosteus spatula</name>
    <name type="common">Alligator gar</name>
    <name type="synonym">Lepisosteus spatula</name>
    <dbReference type="NCBI Taxonomy" id="7917"/>
    <lineage>
        <taxon>Eukaryota</taxon>
        <taxon>Metazoa</taxon>
        <taxon>Chordata</taxon>
        <taxon>Craniata</taxon>
        <taxon>Vertebrata</taxon>
        <taxon>Euteleostomi</taxon>
        <taxon>Actinopterygii</taxon>
        <taxon>Neopterygii</taxon>
        <taxon>Holostei</taxon>
        <taxon>Semionotiformes</taxon>
        <taxon>Lepisosteidae</taxon>
        <taxon>Atractosteus</taxon>
    </lineage>
</organism>
<comment type="cofactor">
    <cofactor evidence="3">
        <name>Ca(2+)</name>
        <dbReference type="ChEBI" id="CHEBI:29108"/>
    </cofactor>
    <text evidence="3">Binds 1 Ca(2+) ion per subunit.</text>
</comment>
<dbReference type="SUPFAM" id="SSF81296">
    <property type="entry name" value="E set domains"/>
    <property type="match status" value="1"/>
</dbReference>
<dbReference type="AlphaFoldDB" id="A0A8J7NTW0"/>
<proteinExistence type="inferred from homology"/>
<dbReference type="Pfam" id="PF01841">
    <property type="entry name" value="Transglut_core"/>
    <property type="match status" value="1"/>
</dbReference>
<evidence type="ECO:0000259" key="5">
    <source>
        <dbReference type="SMART" id="SM00460"/>
    </source>
</evidence>
<dbReference type="FunFam" id="2.60.40.10:FF:000090">
    <property type="entry name" value="Protein-glutamine gamma-glutamyltransferase 2"/>
    <property type="match status" value="1"/>
</dbReference>
<dbReference type="Gene3D" id="3.90.260.10">
    <property type="entry name" value="Transglutaminase-like"/>
    <property type="match status" value="1"/>
</dbReference>
<dbReference type="Pfam" id="PF00868">
    <property type="entry name" value="Transglut_N"/>
    <property type="match status" value="1"/>
</dbReference>
<dbReference type="Pfam" id="PF00927">
    <property type="entry name" value="Transglut_C"/>
    <property type="match status" value="2"/>
</dbReference>
<feature type="compositionally biased region" description="Polar residues" evidence="4">
    <location>
        <begin position="10"/>
        <end position="35"/>
    </location>
</feature>
<dbReference type="InterPro" id="IPR014756">
    <property type="entry name" value="Ig_E-set"/>
</dbReference>
<dbReference type="PROSITE" id="PS00547">
    <property type="entry name" value="TRANSGLUTAMINASES"/>
    <property type="match status" value="1"/>
</dbReference>
<dbReference type="InterPro" id="IPR008958">
    <property type="entry name" value="Transglutaminase_C"/>
</dbReference>
<dbReference type="InterPro" id="IPR023608">
    <property type="entry name" value="Transglutaminase_animal"/>
</dbReference>
<feature type="binding site" evidence="3">
    <location>
        <position position="492"/>
    </location>
    <ligand>
        <name>Ca(2+)</name>
        <dbReference type="ChEBI" id="CHEBI:29108"/>
    </ligand>
</feature>
<protein>
    <submittedName>
        <fullName evidence="6">F13A factor</fullName>
    </submittedName>
</protein>
<keyword evidence="3" id="KW-0106">Calcium</keyword>
<feature type="non-terminal residue" evidence="6">
    <location>
        <position position="777"/>
    </location>
</feature>
<dbReference type="PANTHER" id="PTHR11590">
    <property type="entry name" value="PROTEIN-GLUTAMINE GAMMA-GLUTAMYLTRANSFERASE"/>
    <property type="match status" value="1"/>
</dbReference>
<dbReference type="PIRSF" id="PIRSF000459">
    <property type="entry name" value="TGM_EBP42"/>
    <property type="match status" value="1"/>
</dbReference>
<evidence type="ECO:0000256" key="2">
    <source>
        <dbReference type="PIRSR" id="PIRSR000459-1"/>
    </source>
</evidence>
<feature type="binding site" evidence="3">
    <location>
        <position position="539"/>
    </location>
    <ligand>
        <name>Ca(2+)</name>
        <dbReference type="ChEBI" id="CHEBI:29108"/>
    </ligand>
</feature>
<dbReference type="GO" id="GO:0003810">
    <property type="term" value="F:protein-glutamine gamma-glutamyltransferase activity"/>
    <property type="evidence" value="ECO:0007669"/>
    <property type="project" value="InterPro"/>
</dbReference>
<name>A0A8J7NTW0_ATRSP</name>